<evidence type="ECO:0000256" key="1">
    <source>
        <dbReference type="SAM" id="Phobius"/>
    </source>
</evidence>
<dbReference type="EMBL" id="PJNE01000001">
    <property type="protein sequence ID" value="PKW27022.1"/>
    <property type="molecule type" value="Genomic_DNA"/>
</dbReference>
<proteinExistence type="predicted"/>
<accession>A0A2N3YJI5</accession>
<evidence type="ECO:0000313" key="4">
    <source>
        <dbReference type="Proteomes" id="UP000233781"/>
    </source>
</evidence>
<feature type="domain" description="DUF1206" evidence="2">
    <location>
        <begin position="25"/>
        <end position="94"/>
    </location>
</feature>
<feature type="transmembrane region" description="Helical" evidence="1">
    <location>
        <begin position="72"/>
        <end position="90"/>
    </location>
</feature>
<dbReference type="Pfam" id="PF06724">
    <property type="entry name" value="DUF1206"/>
    <property type="match status" value="3"/>
</dbReference>
<feature type="transmembrane region" description="Helical" evidence="1">
    <location>
        <begin position="195"/>
        <end position="216"/>
    </location>
</feature>
<keyword evidence="1" id="KW-1133">Transmembrane helix</keyword>
<evidence type="ECO:0000313" key="3">
    <source>
        <dbReference type="EMBL" id="PKW27022.1"/>
    </source>
</evidence>
<dbReference type="OrthoDB" id="4552598at2"/>
<organism evidence="3 4">
    <name type="scientific">Phycicoccus duodecadis</name>
    <dbReference type="NCBI Taxonomy" id="173053"/>
    <lineage>
        <taxon>Bacteria</taxon>
        <taxon>Bacillati</taxon>
        <taxon>Actinomycetota</taxon>
        <taxon>Actinomycetes</taxon>
        <taxon>Micrococcales</taxon>
        <taxon>Intrasporangiaceae</taxon>
        <taxon>Phycicoccus</taxon>
    </lineage>
</organism>
<dbReference type="InterPro" id="IPR009597">
    <property type="entry name" value="DUF1206"/>
</dbReference>
<feature type="transmembrane region" description="Helical" evidence="1">
    <location>
        <begin position="21"/>
        <end position="42"/>
    </location>
</feature>
<feature type="domain" description="DUF1206" evidence="2">
    <location>
        <begin position="193"/>
        <end position="261"/>
    </location>
</feature>
<feature type="transmembrane region" description="Helical" evidence="1">
    <location>
        <begin position="140"/>
        <end position="165"/>
    </location>
</feature>
<dbReference type="RefSeq" id="WP_101395501.1">
    <property type="nucleotide sequence ID" value="NZ_PJNE01000001.1"/>
</dbReference>
<feature type="transmembrane region" description="Helical" evidence="1">
    <location>
        <begin position="102"/>
        <end position="120"/>
    </location>
</feature>
<keyword evidence="1" id="KW-0812">Transmembrane</keyword>
<feature type="transmembrane region" description="Helical" evidence="1">
    <location>
        <begin position="236"/>
        <end position="257"/>
    </location>
</feature>
<gene>
    <name evidence="3" type="ORF">ATL31_1851</name>
</gene>
<name>A0A2N3YJI5_9MICO</name>
<protein>
    <submittedName>
        <fullName evidence="3">Uncharacterized protein DUF1206</fullName>
    </submittedName>
</protein>
<comment type="caution">
    <text evidence="3">The sequence shown here is derived from an EMBL/GenBank/DDBJ whole genome shotgun (WGS) entry which is preliminary data.</text>
</comment>
<keyword evidence="4" id="KW-1185">Reference proteome</keyword>
<reference evidence="3 4" key="1">
    <citation type="submission" date="2017-12" db="EMBL/GenBank/DDBJ databases">
        <title>Sequencing the genomes of 1000 Actinobacteria strains.</title>
        <authorList>
            <person name="Klenk H.-P."/>
        </authorList>
    </citation>
    <scope>NUCLEOTIDE SEQUENCE [LARGE SCALE GENOMIC DNA]</scope>
    <source>
        <strain evidence="3 4">DSM 12806</strain>
    </source>
</reference>
<sequence>MDLADATRATHQANESPVVEYGARVGFAILGVLHLLIAWIAVKIAWGVGGGSKEADSSGALRTLAGSGTGRALLWVAVVGFLLLGVWNLSEGFVRRHDKADLVKLASKGVVYLFFAWTTFKLVGLDAGSHSEKQTEGFAAALTGSVLGRLVLVVVGLVILGIAGYHVYKGYQKKFLEDLVEHPGQWAVRAGRVGYIAKGVALVIVGIFFFVAAWTADAQDVKGLDGALKTFLGLPFGRVLLTLVALGIAGYGVYSFARARYARL</sequence>
<feature type="domain" description="DUF1206" evidence="2">
    <location>
        <begin position="104"/>
        <end position="171"/>
    </location>
</feature>
<dbReference type="Proteomes" id="UP000233781">
    <property type="component" value="Unassembled WGS sequence"/>
</dbReference>
<keyword evidence="1" id="KW-0472">Membrane</keyword>
<dbReference type="AlphaFoldDB" id="A0A2N3YJI5"/>
<evidence type="ECO:0000259" key="2">
    <source>
        <dbReference type="Pfam" id="PF06724"/>
    </source>
</evidence>